<gene>
    <name evidence="1" type="ORF">ACFQJC_03870</name>
</gene>
<sequence length="177" mass="19648">MFPIGHLALGYLSAALVRTGRGHRLPDQWVLVAALLGSQLPDLIDKPLAYYDVLVSGRSLGHSLFFVLPVLTVVFFAGRRAGYGEYALAFVVGTLSHFLGDTYRLALAGDWESLTFLLWPVFPATVYPSDGIPPWIRVIDSIGQPQHHVEYALAALAFTLWMYGRYTRLQRGSRVQA</sequence>
<evidence type="ECO:0000313" key="2">
    <source>
        <dbReference type="Proteomes" id="UP001596481"/>
    </source>
</evidence>
<comment type="caution">
    <text evidence="1">The sequence shown here is derived from an EMBL/GenBank/DDBJ whole genome shotgun (WGS) entry which is preliminary data.</text>
</comment>
<protein>
    <submittedName>
        <fullName evidence="1">Metal-dependent hydrolase</fullName>
    </submittedName>
</protein>
<keyword evidence="1" id="KW-0378">Hydrolase</keyword>
<dbReference type="EMBL" id="JBHTAA010000001">
    <property type="protein sequence ID" value="MFC7202638.1"/>
    <property type="molecule type" value="Genomic_DNA"/>
</dbReference>
<dbReference type="GO" id="GO:0016787">
    <property type="term" value="F:hydrolase activity"/>
    <property type="evidence" value="ECO:0007669"/>
    <property type="project" value="UniProtKB-KW"/>
</dbReference>
<dbReference type="InterPro" id="IPR007404">
    <property type="entry name" value="YdjM-like"/>
</dbReference>
<dbReference type="AlphaFoldDB" id="A0ABD5ZBP4"/>
<dbReference type="Pfam" id="PF04307">
    <property type="entry name" value="YdjM"/>
    <property type="match status" value="1"/>
</dbReference>
<evidence type="ECO:0000313" key="1">
    <source>
        <dbReference type="EMBL" id="MFC7202638.1"/>
    </source>
</evidence>
<dbReference type="RefSeq" id="WP_390221933.1">
    <property type="nucleotide sequence ID" value="NZ_JBHTAA010000001.1"/>
</dbReference>
<name>A0ABD5ZBP4_9EURY</name>
<accession>A0ABD5ZBP4</accession>
<proteinExistence type="predicted"/>
<keyword evidence="2" id="KW-1185">Reference proteome</keyword>
<reference evidence="1 2" key="1">
    <citation type="journal article" date="2019" name="Int. J. Syst. Evol. Microbiol.">
        <title>The Global Catalogue of Microorganisms (GCM) 10K type strain sequencing project: providing services to taxonomists for standard genome sequencing and annotation.</title>
        <authorList>
            <consortium name="The Broad Institute Genomics Platform"/>
            <consortium name="The Broad Institute Genome Sequencing Center for Infectious Disease"/>
            <person name="Wu L."/>
            <person name="Ma J."/>
        </authorList>
    </citation>
    <scope>NUCLEOTIDE SEQUENCE [LARGE SCALE GENOMIC DNA]</scope>
    <source>
        <strain evidence="1 2">DSM 29988</strain>
    </source>
</reference>
<dbReference type="Proteomes" id="UP001596481">
    <property type="component" value="Unassembled WGS sequence"/>
</dbReference>
<organism evidence="1 2">
    <name type="scientific">Haloferax namakaokahaiae</name>
    <dbReference type="NCBI Taxonomy" id="1748331"/>
    <lineage>
        <taxon>Archaea</taxon>
        <taxon>Methanobacteriati</taxon>
        <taxon>Methanobacteriota</taxon>
        <taxon>Stenosarchaea group</taxon>
        <taxon>Halobacteria</taxon>
        <taxon>Halobacteriales</taxon>
        <taxon>Haloferacaceae</taxon>
        <taxon>Haloferax</taxon>
    </lineage>
</organism>